<evidence type="ECO:0000313" key="3">
    <source>
        <dbReference type="Proteomes" id="UP000202440"/>
    </source>
</evidence>
<dbReference type="GO" id="GO:0005829">
    <property type="term" value="C:cytosol"/>
    <property type="evidence" value="ECO:0007669"/>
    <property type="project" value="TreeGrafter"/>
</dbReference>
<dbReference type="AlphaFoldDB" id="A0A222FK97"/>
<protein>
    <recommendedName>
        <fullName evidence="1">Metalloprotease TldD/E C-terminal domain-containing protein</fullName>
    </recommendedName>
</protein>
<dbReference type="InterPro" id="IPR047657">
    <property type="entry name" value="PmbA"/>
</dbReference>
<dbReference type="OrthoDB" id="9803618at2"/>
<proteinExistence type="predicted"/>
<dbReference type="PANTHER" id="PTHR43421:SF1">
    <property type="entry name" value="METALLOPROTEASE PMBA"/>
    <property type="match status" value="1"/>
</dbReference>
<organism evidence="2 3">
    <name type="scientific">Bacterioplanes sanyensis</name>
    <dbReference type="NCBI Taxonomy" id="1249553"/>
    <lineage>
        <taxon>Bacteria</taxon>
        <taxon>Pseudomonadati</taxon>
        <taxon>Pseudomonadota</taxon>
        <taxon>Gammaproteobacteria</taxon>
        <taxon>Oceanospirillales</taxon>
        <taxon>Oceanospirillaceae</taxon>
        <taxon>Bacterioplanes</taxon>
    </lineage>
</organism>
<keyword evidence="3" id="KW-1185">Reference proteome</keyword>
<reference evidence="2 3" key="1">
    <citation type="submission" date="2017-07" db="EMBL/GenBank/DDBJ databases">
        <title>Annotated genome sequence of Bacterioplanes sanyensis isolated from Red Sea.</title>
        <authorList>
            <person name="Rehman Z.U."/>
        </authorList>
    </citation>
    <scope>NUCLEOTIDE SEQUENCE [LARGE SCALE GENOMIC DNA]</scope>
    <source>
        <strain evidence="2 3">NV9</strain>
    </source>
</reference>
<feature type="domain" description="Metalloprotease TldD/E C-terminal" evidence="1">
    <location>
        <begin position="224"/>
        <end position="420"/>
    </location>
</feature>
<accession>A0A222FK97</accession>
<dbReference type="Gene3D" id="3.30.2290.10">
    <property type="entry name" value="PmbA/TldD superfamily"/>
    <property type="match status" value="1"/>
</dbReference>
<dbReference type="EMBL" id="CP022530">
    <property type="protein sequence ID" value="ASP39006.1"/>
    <property type="molecule type" value="Genomic_DNA"/>
</dbReference>
<name>A0A222FK97_9GAMM</name>
<dbReference type="GO" id="GO:0008237">
    <property type="term" value="F:metallopeptidase activity"/>
    <property type="evidence" value="ECO:0007669"/>
    <property type="project" value="InterPro"/>
</dbReference>
<dbReference type="KEGG" id="bsan:CHH28_10090"/>
<dbReference type="InterPro" id="IPR036059">
    <property type="entry name" value="TldD/PmbA_sf"/>
</dbReference>
<evidence type="ECO:0000259" key="1">
    <source>
        <dbReference type="Pfam" id="PF19289"/>
    </source>
</evidence>
<dbReference type="Proteomes" id="UP000202440">
    <property type="component" value="Chromosome"/>
</dbReference>
<dbReference type="Pfam" id="PF19289">
    <property type="entry name" value="PmbA_TldD_3rd"/>
    <property type="match status" value="1"/>
</dbReference>
<dbReference type="GO" id="GO:0006508">
    <property type="term" value="P:proteolysis"/>
    <property type="evidence" value="ECO:0007669"/>
    <property type="project" value="InterPro"/>
</dbReference>
<dbReference type="SUPFAM" id="SSF111283">
    <property type="entry name" value="Putative modulator of DNA gyrase, PmbA/TldD"/>
    <property type="match status" value="1"/>
</dbReference>
<dbReference type="RefSeq" id="WP_094060190.1">
    <property type="nucleotide sequence ID" value="NZ_CP022530.1"/>
</dbReference>
<sequence length="421" mass="45024">MQALAKDTLAQLLAAGFDDARVTITESDAHELNMAHSHVSLMRSTNNQTMALLGIKDQRKVTASVSNLSADSIADVIASMVRDVATAPQDEGNAVSANQAGEFTRGPQQVDREALAKAAQQLLSARSEHYPTFQIEEAAIKHSLDTTTLVTSQNTELTSTIGSYDVSLMGSSKDEHGTSSFNYTGGAIDALPDEVIEHFELENLMANSVQETQSRLLGEKFVGDVILMPMAVMDLLGWLLEQVTDYSLISGTSVYQHAVGEQIASSLLTVRQQLQGAGVSPINAEGFVAEPLTLVDKGRLNALLPSYYGSRKLDLPHTPVSSGWAIEGGDSSRTEMVTSVSKGALVSRLSMGSPAANGDFSGVIKNSFLLENGERTTALSETMITGNVGQMLQDIVAISREVTDYGSHQLPWLKVTGLKFS</sequence>
<dbReference type="InterPro" id="IPR045569">
    <property type="entry name" value="Metalloprtase-TldD/E_C"/>
</dbReference>
<evidence type="ECO:0000313" key="2">
    <source>
        <dbReference type="EMBL" id="ASP39006.1"/>
    </source>
</evidence>
<dbReference type="InterPro" id="IPR035068">
    <property type="entry name" value="TldD/PmbA_N"/>
</dbReference>
<dbReference type="PANTHER" id="PTHR43421">
    <property type="entry name" value="METALLOPROTEASE PMBA"/>
    <property type="match status" value="1"/>
</dbReference>
<gene>
    <name evidence="2" type="ORF">CHH28_10090</name>
</gene>